<organism evidence="3 4">
    <name type="scientific">Apatococcus fuscideae</name>
    <dbReference type="NCBI Taxonomy" id="2026836"/>
    <lineage>
        <taxon>Eukaryota</taxon>
        <taxon>Viridiplantae</taxon>
        <taxon>Chlorophyta</taxon>
        <taxon>core chlorophytes</taxon>
        <taxon>Trebouxiophyceae</taxon>
        <taxon>Chlorellales</taxon>
        <taxon>Chlorellaceae</taxon>
        <taxon>Apatococcus</taxon>
    </lineage>
</organism>
<proteinExistence type="predicted"/>
<evidence type="ECO:0000313" key="4">
    <source>
        <dbReference type="Proteomes" id="UP001485043"/>
    </source>
</evidence>
<gene>
    <name evidence="3" type="ORF">WJX84_010296</name>
</gene>
<evidence type="ECO:0000313" key="3">
    <source>
        <dbReference type="EMBL" id="KAK9850603.1"/>
    </source>
</evidence>
<dbReference type="EMBL" id="JALJOV010001284">
    <property type="protein sequence ID" value="KAK9850603.1"/>
    <property type="molecule type" value="Genomic_DNA"/>
</dbReference>
<name>A0AAW1SNN6_9CHLO</name>
<comment type="caution">
    <text evidence="3">The sequence shown here is derived from an EMBL/GenBank/DDBJ whole genome shotgun (WGS) entry which is preliminary data.</text>
</comment>
<accession>A0AAW1SNN6</accession>
<evidence type="ECO:0000256" key="2">
    <source>
        <dbReference type="SAM" id="SignalP"/>
    </source>
</evidence>
<sequence length="441" mass="49857">MHAYCPATRLYQISLATLFLLSLVLLGQIPGGSLVPHHALLSHESHLTGHNQGGLGGPLSSFHGAPIENTYYVFRNVLLHSDNSLTYFTAPDDTSNESVEQQKQQQEQPPAQILLRPNDKPFAIKTQPVYQPHVCSRYVQKPHIVMDAAPWGNNVFHFYNDLAMPLFQTMVEQGWISGHEWDVREEPPDYPGAAAVGLIGVTQSPFIHNWAYLMPYLTTDRRSIQAAGGLCFQTLAVECSQRLNWYWLPVPNMTATKEALVLFRTWHERITTDYERRRGNWPLPEFGLGKSGDGMVRPRVTLSHRSHSRSILNEEDILTLINELYEVEVTVTEPDGNILRGHGFGNMAEGVGMHYLTWMNPYPENAMLRETDFPPHNMEVSYAFQEHPSPDWPLPAHEPVAPLWIYQHTKVDIPSFQPVLEEAFRLAGIPKRAHHGPAGSV</sequence>
<keyword evidence="4" id="KW-1185">Reference proteome</keyword>
<protein>
    <submittedName>
        <fullName evidence="3">Uncharacterized protein</fullName>
    </submittedName>
</protein>
<keyword evidence="2" id="KW-0732">Signal</keyword>
<feature type="compositionally biased region" description="Polar residues" evidence="1">
    <location>
        <begin position="90"/>
        <end position="99"/>
    </location>
</feature>
<evidence type="ECO:0000256" key="1">
    <source>
        <dbReference type="SAM" id="MobiDB-lite"/>
    </source>
</evidence>
<dbReference type="Proteomes" id="UP001485043">
    <property type="component" value="Unassembled WGS sequence"/>
</dbReference>
<dbReference type="AlphaFoldDB" id="A0AAW1SNN6"/>
<feature type="compositionally biased region" description="Low complexity" evidence="1">
    <location>
        <begin position="101"/>
        <end position="111"/>
    </location>
</feature>
<feature type="region of interest" description="Disordered" evidence="1">
    <location>
        <begin position="90"/>
        <end position="111"/>
    </location>
</feature>
<reference evidence="3 4" key="1">
    <citation type="journal article" date="2024" name="Nat. Commun.">
        <title>Phylogenomics reveals the evolutionary origins of lichenization in chlorophyte algae.</title>
        <authorList>
            <person name="Puginier C."/>
            <person name="Libourel C."/>
            <person name="Otte J."/>
            <person name="Skaloud P."/>
            <person name="Haon M."/>
            <person name="Grisel S."/>
            <person name="Petersen M."/>
            <person name="Berrin J.G."/>
            <person name="Delaux P.M."/>
            <person name="Dal Grande F."/>
            <person name="Keller J."/>
        </authorList>
    </citation>
    <scope>NUCLEOTIDE SEQUENCE [LARGE SCALE GENOMIC DNA]</scope>
    <source>
        <strain evidence="3 4">SAG 2523</strain>
    </source>
</reference>
<feature type="signal peptide" evidence="2">
    <location>
        <begin position="1"/>
        <end position="34"/>
    </location>
</feature>
<feature type="chain" id="PRO_5043475165" evidence="2">
    <location>
        <begin position="35"/>
        <end position="441"/>
    </location>
</feature>